<name>A0A7X5YAW8_9BACT</name>
<gene>
    <name evidence="2" type="ORF">F1644_00555</name>
    <name evidence="1" type="ORF">GGR15_000990</name>
</gene>
<dbReference type="RefSeq" id="WP_118302862.1">
    <property type="nucleotide sequence ID" value="NZ_BMPA01000003.1"/>
</dbReference>
<evidence type="ECO:0000313" key="1">
    <source>
        <dbReference type="EMBL" id="NJC17379.1"/>
    </source>
</evidence>
<keyword evidence="4" id="KW-1185">Reference proteome</keyword>
<accession>A0A7X5YAW8</accession>
<evidence type="ECO:0000313" key="4">
    <source>
        <dbReference type="Proteomes" id="UP001302374"/>
    </source>
</evidence>
<dbReference type="Proteomes" id="UP001302374">
    <property type="component" value="Chromosome"/>
</dbReference>
<organism evidence="1 3">
    <name type="scientific">Butyricimonas paravirosa</name>
    <dbReference type="NCBI Taxonomy" id="1472417"/>
    <lineage>
        <taxon>Bacteria</taxon>
        <taxon>Pseudomonadati</taxon>
        <taxon>Bacteroidota</taxon>
        <taxon>Bacteroidia</taxon>
        <taxon>Bacteroidales</taxon>
        <taxon>Odoribacteraceae</taxon>
        <taxon>Butyricimonas</taxon>
    </lineage>
</organism>
<dbReference type="EMBL" id="JAATLI010000003">
    <property type="protein sequence ID" value="NJC17379.1"/>
    <property type="molecule type" value="Genomic_DNA"/>
</dbReference>
<reference evidence="2 4" key="1">
    <citation type="submission" date="2019-09" db="EMBL/GenBank/DDBJ databases">
        <title>Butyricimonas paravirosa DSM 105722 (=214-4 = JCM 18677 = CCUG 65563).</title>
        <authorList>
            <person name="Le Roy T."/>
            <person name="Cani P.D."/>
        </authorList>
    </citation>
    <scope>NUCLEOTIDE SEQUENCE [LARGE SCALE GENOMIC DNA]</scope>
    <source>
        <strain evidence="2 4">DSM 105722</strain>
    </source>
</reference>
<evidence type="ECO:0000313" key="3">
    <source>
        <dbReference type="Proteomes" id="UP000576368"/>
    </source>
</evidence>
<dbReference type="EMBL" id="CP043839">
    <property type="protein sequence ID" value="WOF10854.1"/>
    <property type="molecule type" value="Genomic_DNA"/>
</dbReference>
<sequence>MKYKRLFLGICLTLLVVISQAQERVLPKFKLGGALRFNYNFCDWKPGHRDRGGDFGFDVLYFKLSGSYRNIILSADYRFYSKDFGGPMLKYGWIGYQFNDKSQMQLGLTGVPFGIQPIASHNFFLQIAYYIGLEDDSDMGIKYLYQGDTWDFTLAFFKNADELLFGSDNETSDDRYGYDVAGRNKEINQFNGQAFYKFGESTRQRLGGSAEFGQLYNLDTRKNGTHYAFALHYELTTQKVSLKAQLTTYAMNPKNGEGDDDELISMTAYGAPYLVAAKANVYMLGVGYTIPVNRKFLKKIQVYNDFGWLDKQNNDYKDSFQNVTGCMLDGGPVCIYVDYALGKNHGWLGPDFNGFGAGGESDSWHARFNVNVGYYF</sequence>
<dbReference type="AlphaFoldDB" id="A0A7X5YAW8"/>
<proteinExistence type="predicted"/>
<dbReference type="Proteomes" id="UP000576368">
    <property type="component" value="Unassembled WGS sequence"/>
</dbReference>
<reference evidence="1 3" key="2">
    <citation type="submission" date="2020-03" db="EMBL/GenBank/DDBJ databases">
        <title>Genomic Encyclopedia of Type Strains, Phase IV (KMG-IV): sequencing the most valuable type-strain genomes for metagenomic binning, comparative biology and taxonomic classification.</title>
        <authorList>
            <person name="Goeker M."/>
        </authorList>
    </citation>
    <scope>NUCLEOTIDE SEQUENCE [LARGE SCALE GENOMIC DNA]</scope>
    <source>
        <strain evidence="1 3">DSM 105722</strain>
    </source>
</reference>
<evidence type="ECO:0008006" key="5">
    <source>
        <dbReference type="Google" id="ProtNLM"/>
    </source>
</evidence>
<dbReference type="GeneID" id="86889749"/>
<protein>
    <recommendedName>
        <fullName evidence="5">Porin</fullName>
    </recommendedName>
</protein>
<dbReference type="SUPFAM" id="SSF56935">
    <property type="entry name" value="Porins"/>
    <property type="match status" value="1"/>
</dbReference>
<evidence type="ECO:0000313" key="2">
    <source>
        <dbReference type="EMBL" id="WOF10854.1"/>
    </source>
</evidence>